<dbReference type="GO" id="GO:0005886">
    <property type="term" value="C:plasma membrane"/>
    <property type="evidence" value="ECO:0007669"/>
    <property type="project" value="UniProtKB-SubCell"/>
</dbReference>
<dbReference type="AlphaFoldDB" id="A0A2J7PQN4"/>
<protein>
    <recommendedName>
        <fullName evidence="12">Ionotropic glutamate receptor C-terminal domain-containing protein</fullName>
    </recommendedName>
</protein>
<comment type="subcellular location">
    <subcellularLocation>
        <location evidence="1">Cell membrane</location>
        <topology evidence="1">Multi-pass membrane protein</topology>
    </subcellularLocation>
</comment>
<organism evidence="10 11">
    <name type="scientific">Cryptotermes secundus</name>
    <dbReference type="NCBI Taxonomy" id="105785"/>
    <lineage>
        <taxon>Eukaryota</taxon>
        <taxon>Metazoa</taxon>
        <taxon>Ecdysozoa</taxon>
        <taxon>Arthropoda</taxon>
        <taxon>Hexapoda</taxon>
        <taxon>Insecta</taxon>
        <taxon>Pterygota</taxon>
        <taxon>Neoptera</taxon>
        <taxon>Polyneoptera</taxon>
        <taxon>Dictyoptera</taxon>
        <taxon>Blattodea</taxon>
        <taxon>Blattoidea</taxon>
        <taxon>Termitoidae</taxon>
        <taxon>Kalotermitidae</taxon>
        <taxon>Cryptotermitinae</taxon>
        <taxon>Cryptotermes</taxon>
    </lineage>
</organism>
<dbReference type="EMBL" id="NEVH01022635">
    <property type="protein sequence ID" value="PNF18649.1"/>
    <property type="molecule type" value="Genomic_DNA"/>
</dbReference>
<evidence type="ECO:0000256" key="2">
    <source>
        <dbReference type="ARBA" id="ARBA00022475"/>
    </source>
</evidence>
<gene>
    <name evidence="10" type="ORF">B7P43_G05000</name>
</gene>
<dbReference type="Proteomes" id="UP000235965">
    <property type="component" value="Unassembled WGS sequence"/>
</dbReference>
<feature type="transmembrane region" description="Helical" evidence="8">
    <location>
        <begin position="460"/>
        <end position="479"/>
    </location>
</feature>
<evidence type="ECO:0008006" key="12">
    <source>
        <dbReference type="Google" id="ProtNLM"/>
    </source>
</evidence>
<feature type="transmembrane region" description="Helical" evidence="8">
    <location>
        <begin position="430"/>
        <end position="448"/>
    </location>
</feature>
<accession>A0A2J7PQN4</accession>
<evidence type="ECO:0000256" key="6">
    <source>
        <dbReference type="ARBA" id="ARBA00023170"/>
    </source>
</evidence>
<dbReference type="OrthoDB" id="6506757at2759"/>
<dbReference type="STRING" id="105785.A0A2J7PQN4"/>
<feature type="signal peptide" evidence="9">
    <location>
        <begin position="1"/>
        <end position="32"/>
    </location>
</feature>
<keyword evidence="3 8" id="KW-0812">Transmembrane</keyword>
<name>A0A2J7PQN4_9NEOP</name>
<proteinExistence type="predicted"/>
<dbReference type="FunCoup" id="A0A2J7PQN4">
    <property type="interactions" value="87"/>
</dbReference>
<keyword evidence="11" id="KW-1185">Reference proteome</keyword>
<keyword evidence="9" id="KW-0732">Signal</keyword>
<comment type="caution">
    <text evidence="10">The sequence shown here is derived from an EMBL/GenBank/DDBJ whole genome shotgun (WGS) entry which is preliminary data.</text>
</comment>
<evidence type="ECO:0000313" key="10">
    <source>
        <dbReference type="EMBL" id="PNF18649.1"/>
    </source>
</evidence>
<feature type="transmembrane region" description="Helical" evidence="8">
    <location>
        <begin position="391"/>
        <end position="410"/>
    </location>
</feature>
<keyword evidence="2" id="KW-1003">Cell membrane</keyword>
<dbReference type="InParanoid" id="A0A2J7PQN4"/>
<feature type="transmembrane region" description="Helical" evidence="8">
    <location>
        <begin position="646"/>
        <end position="666"/>
    </location>
</feature>
<dbReference type="PANTHER" id="PTHR42643">
    <property type="entry name" value="IONOTROPIC RECEPTOR 20A-RELATED"/>
    <property type="match status" value="1"/>
</dbReference>
<sequence>MCLFTELSSVNTMCRIVALLVILRSVVPITSGELTTAQHNVATCLDAIATRYFTPGQPLVISTPKSRAKHPRDSVVPHSDDFAMVDRLLANINAKERWPVLTTKENVSVSENGTPEKQHGYVLFLWKHDEDAHILETLHVQLDKLEGYVYSFNSRGKFVVVVTDTSIQNSHDLAKDIIKKMWTREKIVNILIMICSDHNVLHKNDSSAEHLDEQTLTFDLYTWFPYEPGQCGEVNKLVLLDQCVSGGLLHNITHFPSKVPQDLIGCPIKASVSHMSPYVIMTHNNTEEDGNITYKYRGIEIEYLLILTEKMNLSLTYLPPYEDEFMYRIIQQLLDVKNGKADVALGYCPLIPFFADFGDPTIPYLYSSVKWFVPCAKPAERQLYQMFTPPVWLAVALVFILTCTTFWGSANSVSASTVMESKNFRTLSSCFHNVWALSLGVAVPQLPISSRLRMFFLLSVWYHFFMGIIFQVSFTSFIVEPGYEKQIETFKDLIESRATFARDSMTKLLSEIASYHDLEKLKGPIEDCPDQAACLKRYLTEDGVTTMGTQFQAEYMASMVGTTEKRRRLLCTTKRNIASGGLVMILTRGHPLLERFNKIIQHSFEGGLVTKHWTELTLNASLHKSANSPDGSRSDSMYVAFTTSHLRASFCVLCSGLLLSFTVFLGEMLVT</sequence>
<keyword evidence="5 8" id="KW-0472">Membrane</keyword>
<reference evidence="10 11" key="1">
    <citation type="submission" date="2017-12" db="EMBL/GenBank/DDBJ databases">
        <title>Hemimetabolous genomes reveal molecular basis of termite eusociality.</title>
        <authorList>
            <person name="Harrison M.C."/>
            <person name="Jongepier E."/>
            <person name="Robertson H.M."/>
            <person name="Arning N."/>
            <person name="Bitard-Feildel T."/>
            <person name="Chao H."/>
            <person name="Childers C.P."/>
            <person name="Dinh H."/>
            <person name="Doddapaneni H."/>
            <person name="Dugan S."/>
            <person name="Gowin J."/>
            <person name="Greiner C."/>
            <person name="Han Y."/>
            <person name="Hu H."/>
            <person name="Hughes D.S.T."/>
            <person name="Huylmans A.-K."/>
            <person name="Kemena C."/>
            <person name="Kremer L.P.M."/>
            <person name="Lee S.L."/>
            <person name="Lopez-Ezquerra A."/>
            <person name="Mallet L."/>
            <person name="Monroy-Kuhn J.M."/>
            <person name="Moser A."/>
            <person name="Murali S.C."/>
            <person name="Muzny D.M."/>
            <person name="Otani S."/>
            <person name="Piulachs M.-D."/>
            <person name="Poelchau M."/>
            <person name="Qu J."/>
            <person name="Schaub F."/>
            <person name="Wada-Katsumata A."/>
            <person name="Worley K.C."/>
            <person name="Xie Q."/>
            <person name="Ylla G."/>
            <person name="Poulsen M."/>
            <person name="Gibbs R.A."/>
            <person name="Schal C."/>
            <person name="Richards S."/>
            <person name="Belles X."/>
            <person name="Korb J."/>
            <person name="Bornberg-Bauer E."/>
        </authorList>
    </citation>
    <scope>NUCLEOTIDE SEQUENCE [LARGE SCALE GENOMIC DNA]</scope>
    <source>
        <tissue evidence="10">Whole body</tissue>
    </source>
</reference>
<feature type="chain" id="PRO_5014392840" description="Ionotropic glutamate receptor C-terminal domain-containing protein" evidence="9">
    <location>
        <begin position="33"/>
        <end position="671"/>
    </location>
</feature>
<evidence type="ECO:0000256" key="4">
    <source>
        <dbReference type="ARBA" id="ARBA00022989"/>
    </source>
</evidence>
<evidence type="ECO:0000256" key="7">
    <source>
        <dbReference type="ARBA" id="ARBA00023180"/>
    </source>
</evidence>
<keyword evidence="6" id="KW-0675">Receptor</keyword>
<keyword evidence="7" id="KW-0325">Glycoprotein</keyword>
<evidence type="ECO:0000256" key="1">
    <source>
        <dbReference type="ARBA" id="ARBA00004651"/>
    </source>
</evidence>
<evidence type="ECO:0000313" key="11">
    <source>
        <dbReference type="Proteomes" id="UP000235965"/>
    </source>
</evidence>
<evidence type="ECO:0000256" key="9">
    <source>
        <dbReference type="SAM" id="SignalP"/>
    </source>
</evidence>
<keyword evidence="4 8" id="KW-1133">Transmembrane helix</keyword>
<dbReference type="PANTHER" id="PTHR42643:SF24">
    <property type="entry name" value="IONOTROPIC RECEPTOR 60A"/>
    <property type="match status" value="1"/>
</dbReference>
<evidence type="ECO:0000256" key="8">
    <source>
        <dbReference type="SAM" id="Phobius"/>
    </source>
</evidence>
<dbReference type="InterPro" id="IPR052192">
    <property type="entry name" value="Insect_Ionotropic_Sensory_Rcpt"/>
</dbReference>
<evidence type="ECO:0000256" key="5">
    <source>
        <dbReference type="ARBA" id="ARBA00023136"/>
    </source>
</evidence>
<evidence type="ECO:0000256" key="3">
    <source>
        <dbReference type="ARBA" id="ARBA00022692"/>
    </source>
</evidence>
<dbReference type="SUPFAM" id="SSF53850">
    <property type="entry name" value="Periplasmic binding protein-like II"/>
    <property type="match status" value="1"/>
</dbReference>
<dbReference type="Gene3D" id="3.40.190.10">
    <property type="entry name" value="Periplasmic binding protein-like II"/>
    <property type="match status" value="1"/>
</dbReference>